<name>A0A931ATA7_9FIRM</name>
<dbReference type="AlphaFoldDB" id="A0A931ATA7"/>
<dbReference type="Proteomes" id="UP000621436">
    <property type="component" value="Unassembled WGS sequence"/>
</dbReference>
<sequence length="286" mass="32741">MNKNNKKLTLMILLLSFIFIISACSPDRTSFQYDLSLQVAGEGEIRDSAGRTLISSENSTILDRRVLRVDRNSTVRLNAFPDEDNNYDFLFWAGNIGEFDRANNRVYMSSDKDLIAVFGDENVFMSGYITQSNRTTDVTGFWKAFAEPDSLANPNLEIYLNQRNNSQDSYRYINDQDSEESLMRAIPDGRGSQFIAAAEKLEKSDMIFGDEATRIIFVYAYIGGFEAFVVSEEHPDWIDINDEFLEIIQLTGEENEEEFISRVDNIIDEYYDDDIIKGQTFILPAD</sequence>
<evidence type="ECO:0000313" key="1">
    <source>
        <dbReference type="EMBL" id="MBF8437511.1"/>
    </source>
</evidence>
<evidence type="ECO:0000313" key="2">
    <source>
        <dbReference type="Proteomes" id="UP000621436"/>
    </source>
</evidence>
<keyword evidence="2" id="KW-1185">Reference proteome</keyword>
<protein>
    <submittedName>
        <fullName evidence="1">Uncharacterized protein</fullName>
    </submittedName>
</protein>
<proteinExistence type="predicted"/>
<dbReference type="RefSeq" id="WP_270454505.1">
    <property type="nucleotide sequence ID" value="NZ_JADPIE010000006.1"/>
</dbReference>
<dbReference type="PROSITE" id="PS51257">
    <property type="entry name" value="PROKAR_LIPOPROTEIN"/>
    <property type="match status" value="1"/>
</dbReference>
<organism evidence="1 2">
    <name type="scientific">Halonatronomonas betaini</name>
    <dbReference type="NCBI Taxonomy" id="2778430"/>
    <lineage>
        <taxon>Bacteria</taxon>
        <taxon>Bacillati</taxon>
        <taxon>Bacillota</taxon>
        <taxon>Clostridia</taxon>
        <taxon>Halanaerobiales</taxon>
        <taxon>Halarsenatibacteraceae</taxon>
        <taxon>Halonatronomonas</taxon>
    </lineage>
</organism>
<reference evidence="1" key="1">
    <citation type="submission" date="2020-11" db="EMBL/GenBank/DDBJ databases">
        <title>Halonatronomonas betainensis gen. nov., sp. nov. a novel haloalkaliphilic representative of the family Halanaerobiacae capable of betaine degradation.</title>
        <authorList>
            <person name="Boltyanskaya Y."/>
            <person name="Kevbrin V."/>
            <person name="Detkova E."/>
            <person name="Grouzdev D.S."/>
            <person name="Koziaeva V."/>
            <person name="Zhilina T."/>
        </authorList>
    </citation>
    <scope>NUCLEOTIDE SEQUENCE</scope>
    <source>
        <strain evidence="1">Z-7014</strain>
    </source>
</reference>
<comment type="caution">
    <text evidence="1">The sequence shown here is derived from an EMBL/GenBank/DDBJ whole genome shotgun (WGS) entry which is preliminary data.</text>
</comment>
<accession>A0A931ATA7</accession>
<dbReference type="EMBL" id="JADPIE010000006">
    <property type="protein sequence ID" value="MBF8437511.1"/>
    <property type="molecule type" value="Genomic_DNA"/>
</dbReference>
<gene>
    <name evidence="1" type="ORF">I0Q91_10490</name>
</gene>